<reference evidence="3 4" key="1">
    <citation type="submission" date="2024-02" db="EMBL/GenBank/DDBJ databases">
        <authorList>
            <person name="Chen Y."/>
            <person name="Shah S."/>
            <person name="Dougan E. K."/>
            <person name="Thang M."/>
            <person name="Chan C."/>
        </authorList>
    </citation>
    <scope>NUCLEOTIDE SEQUENCE [LARGE SCALE GENOMIC DNA]</scope>
</reference>
<feature type="transmembrane region" description="Helical" evidence="2">
    <location>
        <begin position="100"/>
        <end position="121"/>
    </location>
</feature>
<dbReference type="Pfam" id="PF01554">
    <property type="entry name" value="MatE"/>
    <property type="match status" value="1"/>
</dbReference>
<evidence type="ECO:0000313" key="4">
    <source>
        <dbReference type="Proteomes" id="UP001642464"/>
    </source>
</evidence>
<sequence>MSILKGRTGVSDCDNSSFAAYLRVALPSAVLMWAEWWAYEAMSLLAGLCGKTGLAAHTAACSVLLIVFQLPTGLGNATSAMVGHAIGAGSSTDAKSSLKVAVMLILSTCLLVAVILIPSRFFIARLYTSDPDVLSTLELLCVILGLFQLFDGLQTVLESGLIGLGMQKVLSLPLASGVVGIWVAGVVGMMVTVALYLCLLRRCNFEYLASSVQRELMSA</sequence>
<dbReference type="InterPro" id="IPR002528">
    <property type="entry name" value="MATE_fam"/>
</dbReference>
<evidence type="ECO:0000256" key="2">
    <source>
        <dbReference type="SAM" id="Phobius"/>
    </source>
</evidence>
<name>A0ABP0QVX2_9DINO</name>
<keyword evidence="2" id="KW-0472">Membrane</keyword>
<comment type="caution">
    <text evidence="3">The sequence shown here is derived from an EMBL/GenBank/DDBJ whole genome shotgun (WGS) entry which is preliminary data.</text>
</comment>
<accession>A0ABP0QVX2</accession>
<dbReference type="PANTHER" id="PTHR11206">
    <property type="entry name" value="MULTIDRUG RESISTANCE PROTEIN"/>
    <property type="match status" value="1"/>
</dbReference>
<evidence type="ECO:0000256" key="1">
    <source>
        <dbReference type="ARBA" id="ARBA00010199"/>
    </source>
</evidence>
<dbReference type="EMBL" id="CAXAMM010040318">
    <property type="protein sequence ID" value="CAK9092445.1"/>
    <property type="molecule type" value="Genomic_DNA"/>
</dbReference>
<keyword evidence="2" id="KW-1133">Transmembrane helix</keyword>
<keyword evidence="2" id="KW-0812">Transmembrane</keyword>
<feature type="transmembrane region" description="Helical" evidence="2">
    <location>
        <begin position="170"/>
        <end position="199"/>
    </location>
</feature>
<evidence type="ECO:0000313" key="3">
    <source>
        <dbReference type="EMBL" id="CAK9092445.1"/>
    </source>
</evidence>
<organism evidence="3 4">
    <name type="scientific">Durusdinium trenchii</name>
    <dbReference type="NCBI Taxonomy" id="1381693"/>
    <lineage>
        <taxon>Eukaryota</taxon>
        <taxon>Sar</taxon>
        <taxon>Alveolata</taxon>
        <taxon>Dinophyceae</taxon>
        <taxon>Suessiales</taxon>
        <taxon>Symbiodiniaceae</taxon>
        <taxon>Durusdinium</taxon>
    </lineage>
</organism>
<feature type="transmembrane region" description="Helical" evidence="2">
    <location>
        <begin position="133"/>
        <end position="150"/>
    </location>
</feature>
<gene>
    <name evidence="3" type="ORF">SCF082_LOCUS43503</name>
</gene>
<keyword evidence="4" id="KW-1185">Reference proteome</keyword>
<proteinExistence type="inferred from homology"/>
<dbReference type="Proteomes" id="UP001642464">
    <property type="component" value="Unassembled WGS sequence"/>
</dbReference>
<protein>
    <submittedName>
        <fullName evidence="3">Multidrug and toxin extrusion protein 2 (MATE-2) (MMATE-2) (H(+)/organic cation antiporter kidney-specific) (Solute carrier family 47 member 2)</fullName>
    </submittedName>
</protein>
<comment type="similarity">
    <text evidence="1">Belongs to the multi antimicrobial extrusion (MATE) (TC 2.A.66.1) family.</text>
</comment>